<comment type="caution">
    <text evidence="1">The sequence shown here is derived from an EMBL/GenBank/DDBJ whole genome shotgun (WGS) entry which is preliminary data.</text>
</comment>
<accession>A0A0G0MJT9</accession>
<reference evidence="1 2" key="1">
    <citation type="journal article" date="2015" name="Nature">
        <title>rRNA introns, odd ribosomes, and small enigmatic genomes across a large radiation of phyla.</title>
        <authorList>
            <person name="Brown C.T."/>
            <person name="Hug L.A."/>
            <person name="Thomas B.C."/>
            <person name="Sharon I."/>
            <person name="Castelle C.J."/>
            <person name="Singh A."/>
            <person name="Wilkins M.J."/>
            <person name="Williams K.H."/>
            <person name="Banfield J.F."/>
        </authorList>
    </citation>
    <scope>NUCLEOTIDE SEQUENCE [LARGE SCALE GENOMIC DNA]</scope>
</reference>
<evidence type="ECO:0000313" key="1">
    <source>
        <dbReference type="EMBL" id="KKQ73999.1"/>
    </source>
</evidence>
<proteinExistence type="predicted"/>
<gene>
    <name evidence="1" type="ORF">US96_C0044G0003</name>
</gene>
<protein>
    <submittedName>
        <fullName evidence="1">Uncharacterized protein</fullName>
    </submittedName>
</protein>
<evidence type="ECO:0000313" key="2">
    <source>
        <dbReference type="Proteomes" id="UP000034181"/>
    </source>
</evidence>
<dbReference type="Proteomes" id="UP000034181">
    <property type="component" value="Unassembled WGS sequence"/>
</dbReference>
<dbReference type="EMBL" id="LBUZ01000044">
    <property type="protein sequence ID" value="KKQ73999.1"/>
    <property type="molecule type" value="Genomic_DNA"/>
</dbReference>
<dbReference type="AlphaFoldDB" id="A0A0G0MJT9"/>
<name>A0A0G0MJT9_9BACT</name>
<sequence>MVETQRYMPNPGLSDEEWKARIVLRHPQSILTKTGEINRLFGGSLPDEAPIEVLVTFPLGDDARFVELTQLWDVIDLNPKQKEEIAKAFTYLKKWRNGVVRTIGDIRVLANQREIRKIPDLGRIKDIWFTESFRKAESLGE</sequence>
<organism evidence="1 2">
    <name type="scientific">Candidatus Woesebacteria bacterium GW2011_GWB1_38_5b</name>
    <dbReference type="NCBI Taxonomy" id="1618569"/>
    <lineage>
        <taxon>Bacteria</taxon>
        <taxon>Candidatus Woeseibacteriota</taxon>
    </lineage>
</organism>